<gene>
    <name evidence="3" type="ORF">Prum_052370</name>
</gene>
<dbReference type="InterPro" id="IPR041581">
    <property type="entry name" value="Glyoxalase_6"/>
</dbReference>
<feature type="domain" description="Glyoxalase-like" evidence="2">
    <location>
        <begin position="59"/>
        <end position="146"/>
    </location>
</feature>
<reference evidence="3 4" key="2">
    <citation type="submission" date="2020-03" db="EMBL/GenBank/DDBJ databases">
        <authorList>
            <person name="Ichikawa N."/>
            <person name="Kimura A."/>
            <person name="Kitahashi Y."/>
            <person name="Uohara A."/>
        </authorList>
    </citation>
    <scope>NUCLEOTIDE SEQUENCE [LARGE SCALE GENOMIC DNA]</scope>
    <source>
        <strain evidence="3 4">NBRC 108638</strain>
    </source>
</reference>
<proteinExistence type="predicted"/>
<dbReference type="CDD" id="cd06587">
    <property type="entry name" value="VOC"/>
    <property type="match status" value="1"/>
</dbReference>
<dbReference type="SUPFAM" id="SSF54593">
    <property type="entry name" value="Glyoxalase/Bleomycin resistance protein/Dihydroxybiphenyl dioxygenase"/>
    <property type="match status" value="1"/>
</dbReference>
<reference evidence="3 4" key="1">
    <citation type="submission" date="2020-03" db="EMBL/GenBank/DDBJ databases">
        <title>Whole genome shotgun sequence of Phytohabitans rumicis NBRC 108638.</title>
        <authorList>
            <person name="Komaki H."/>
            <person name="Tamura T."/>
        </authorList>
    </citation>
    <scope>NUCLEOTIDE SEQUENCE [LARGE SCALE GENOMIC DNA]</scope>
    <source>
        <strain evidence="3 4">NBRC 108638</strain>
    </source>
</reference>
<dbReference type="InterPro" id="IPR029068">
    <property type="entry name" value="Glyas_Bleomycin-R_OHBP_Dase"/>
</dbReference>
<dbReference type="Proteomes" id="UP000482960">
    <property type="component" value="Unassembled WGS sequence"/>
</dbReference>
<dbReference type="EMBL" id="BLPG01000001">
    <property type="protein sequence ID" value="GFJ91595.1"/>
    <property type="molecule type" value="Genomic_DNA"/>
</dbReference>
<dbReference type="Pfam" id="PF18029">
    <property type="entry name" value="Glyoxalase_6"/>
    <property type="match status" value="1"/>
</dbReference>
<feature type="region of interest" description="Disordered" evidence="1">
    <location>
        <begin position="1"/>
        <end position="21"/>
    </location>
</feature>
<dbReference type="PANTHER" id="PTHR35908">
    <property type="entry name" value="HYPOTHETICAL FUSION PROTEIN"/>
    <property type="match status" value="1"/>
</dbReference>
<comment type="caution">
    <text evidence="3">The sequence shown here is derived from an EMBL/GenBank/DDBJ whole genome shotgun (WGS) entry which is preliminary data.</text>
</comment>
<dbReference type="AlphaFoldDB" id="A0A6V8LG27"/>
<sequence length="151" mass="16159">MVIAPWRLSSREPDGGGAARAPTCQLGSSADPYSAVGCHPFPGWSSPDMVPSMALTARMVTIDCADPGGLAKFWSEAAGYEVTWRYENEYLILAAGSGQGPQLDLQRVPEPKIGKNQVHIDWAADDRPAEVERLVMADPEGNEFCVSGSHG</sequence>
<dbReference type="Gene3D" id="3.10.180.10">
    <property type="entry name" value="2,3-Dihydroxybiphenyl 1,2-Dioxygenase, domain 1"/>
    <property type="match status" value="1"/>
</dbReference>
<evidence type="ECO:0000256" key="1">
    <source>
        <dbReference type="SAM" id="MobiDB-lite"/>
    </source>
</evidence>
<name>A0A6V8LG27_9ACTN</name>
<dbReference type="PANTHER" id="PTHR35908:SF1">
    <property type="entry name" value="CONSERVED PROTEIN"/>
    <property type="match status" value="1"/>
</dbReference>
<evidence type="ECO:0000259" key="2">
    <source>
        <dbReference type="Pfam" id="PF18029"/>
    </source>
</evidence>
<organism evidence="3 4">
    <name type="scientific">Phytohabitans rumicis</name>
    <dbReference type="NCBI Taxonomy" id="1076125"/>
    <lineage>
        <taxon>Bacteria</taxon>
        <taxon>Bacillati</taxon>
        <taxon>Actinomycetota</taxon>
        <taxon>Actinomycetes</taxon>
        <taxon>Micromonosporales</taxon>
        <taxon>Micromonosporaceae</taxon>
    </lineage>
</organism>
<evidence type="ECO:0000313" key="4">
    <source>
        <dbReference type="Proteomes" id="UP000482960"/>
    </source>
</evidence>
<protein>
    <recommendedName>
        <fullName evidence="2">Glyoxalase-like domain-containing protein</fullName>
    </recommendedName>
</protein>
<keyword evidence="4" id="KW-1185">Reference proteome</keyword>
<accession>A0A6V8LG27</accession>
<evidence type="ECO:0000313" key="3">
    <source>
        <dbReference type="EMBL" id="GFJ91595.1"/>
    </source>
</evidence>